<evidence type="ECO:0000313" key="4">
    <source>
        <dbReference type="Proteomes" id="UP000247702"/>
    </source>
</evidence>
<name>A0A2Z6QGN7_9GLOM</name>
<dbReference type="Proteomes" id="UP000247702">
    <property type="component" value="Unassembled WGS sequence"/>
</dbReference>
<evidence type="ECO:0000313" key="2">
    <source>
        <dbReference type="EMBL" id="GBB83954.1"/>
    </source>
</evidence>
<organism evidence="2 4">
    <name type="scientific">Rhizophagus clarus</name>
    <dbReference type="NCBI Taxonomy" id="94130"/>
    <lineage>
        <taxon>Eukaryota</taxon>
        <taxon>Fungi</taxon>
        <taxon>Fungi incertae sedis</taxon>
        <taxon>Mucoromycota</taxon>
        <taxon>Glomeromycotina</taxon>
        <taxon>Glomeromycetes</taxon>
        <taxon>Glomerales</taxon>
        <taxon>Glomeraceae</taxon>
        <taxon>Rhizophagus</taxon>
    </lineage>
</organism>
<reference evidence="3" key="2">
    <citation type="submission" date="2019-10" db="EMBL/GenBank/DDBJ databases">
        <title>Conservation and host-specific expression of non-tandemly repeated heterogenous ribosome RNA gene in arbuscular mycorrhizal fungi.</title>
        <authorList>
            <person name="Maeda T."/>
            <person name="Kobayashi Y."/>
            <person name="Nakagawa T."/>
            <person name="Ezawa T."/>
            <person name="Yamaguchi K."/>
            <person name="Bino T."/>
            <person name="Nishimoto Y."/>
            <person name="Shigenobu S."/>
            <person name="Kawaguchi M."/>
        </authorList>
    </citation>
    <scope>NUCLEOTIDE SEQUENCE</scope>
    <source>
        <strain evidence="3">HR1</strain>
    </source>
</reference>
<accession>A0A2Z6QGN7</accession>
<dbReference type="EMBL" id="BLAL01000034">
    <property type="protein sequence ID" value="GES77922.1"/>
    <property type="molecule type" value="Genomic_DNA"/>
</dbReference>
<evidence type="ECO:0000256" key="1">
    <source>
        <dbReference type="SAM" id="MobiDB-lite"/>
    </source>
</evidence>
<gene>
    <name evidence="3" type="ORF">RCL2_000525100</name>
    <name evidence="2" type="ORF">RclHR1_01060018</name>
</gene>
<protein>
    <submittedName>
        <fullName evidence="2">Uncharacterized protein</fullName>
    </submittedName>
</protein>
<feature type="region of interest" description="Disordered" evidence="1">
    <location>
        <begin position="178"/>
        <end position="197"/>
    </location>
</feature>
<reference evidence="2 4" key="1">
    <citation type="submission" date="2017-11" db="EMBL/GenBank/DDBJ databases">
        <title>The genome of Rhizophagus clarus HR1 reveals common genetic basis of auxotrophy among arbuscular mycorrhizal fungi.</title>
        <authorList>
            <person name="Kobayashi Y."/>
        </authorList>
    </citation>
    <scope>NUCLEOTIDE SEQUENCE [LARGE SCALE GENOMIC DNA]</scope>
    <source>
        <strain evidence="2 4">HR1</strain>
    </source>
</reference>
<dbReference type="Proteomes" id="UP000615446">
    <property type="component" value="Unassembled WGS sequence"/>
</dbReference>
<dbReference type="AlphaFoldDB" id="A0A2Z6QGN7"/>
<proteinExistence type="predicted"/>
<comment type="caution">
    <text evidence="2">The sequence shown here is derived from an EMBL/GenBank/DDBJ whole genome shotgun (WGS) entry which is preliminary data.</text>
</comment>
<dbReference type="OrthoDB" id="2306663at2759"/>
<dbReference type="EMBL" id="BEXD01000069">
    <property type="protein sequence ID" value="GBB83954.1"/>
    <property type="molecule type" value="Genomic_DNA"/>
</dbReference>
<sequence>MTTGFTEITMNNSDPSCDFTTYNVTNQVAMQHQQTFPVISYLRFYHFHVNLFYLVTCNIILHNDDSFDNYDCYSHYFFYEHPNDPSIRYHITCKSLPNSLVEDILNNEICETSFGVELLSLNQKFNLEQSLKQKLSRRMHCNRNANSLHNNVENHVMITQTVTMADVQNYNDSDLLSNDHITHQDTNELEDNVIHSQ</sequence>
<evidence type="ECO:0000313" key="3">
    <source>
        <dbReference type="EMBL" id="GES77922.1"/>
    </source>
</evidence>
<keyword evidence="4" id="KW-1185">Reference proteome</keyword>